<keyword evidence="3" id="KW-0255">Endonuclease</keyword>
<accession>A0A223DQJ6</accession>
<keyword evidence="1" id="KW-0472">Membrane</keyword>
<dbReference type="Gene3D" id="3.40.1350.10">
    <property type="match status" value="1"/>
</dbReference>
<keyword evidence="3" id="KW-0614">Plasmid</keyword>
<reference evidence="3" key="1">
    <citation type="submission" date="2019-05" db="EMBL/GenBank/DDBJ databases">
        <title>Complete sequence of plasmid p447-IMP harbouring the metallo-beta-lactamase gene blaIMP-8.</title>
        <authorList>
            <person name="Zhan Z."/>
            <person name="Feng J."/>
            <person name="Jiang X."/>
            <person name="Liang Q."/>
            <person name="Liang L."/>
            <person name="Yuan M."/>
            <person name="Fang H."/>
            <person name="Li P."/>
            <person name="Zhou D."/>
        </authorList>
    </citation>
    <scope>NUCLEOTIDE SEQUENCE</scope>
    <source>
        <strain evidence="3">447</strain>
        <plasmid evidence="3">p447-IMP</plasmid>
    </source>
</reference>
<dbReference type="PANTHER" id="PTHR30015">
    <property type="entry name" value="MRR RESTRICTION SYSTEM PROTEIN"/>
    <property type="match status" value="1"/>
</dbReference>
<evidence type="ECO:0000313" key="3">
    <source>
        <dbReference type="EMBL" id="ASS84960.1"/>
    </source>
</evidence>
<dbReference type="AlphaFoldDB" id="A0A223DQJ6"/>
<dbReference type="InterPro" id="IPR011856">
    <property type="entry name" value="tRNA_endonuc-like_dom_sf"/>
</dbReference>
<dbReference type="GO" id="GO:0015666">
    <property type="term" value="F:restriction endodeoxyribonuclease activity"/>
    <property type="evidence" value="ECO:0007669"/>
    <property type="project" value="TreeGrafter"/>
</dbReference>
<name>A0A223DQJ6_KLEPN</name>
<dbReference type="PANTHER" id="PTHR30015:SF7">
    <property type="entry name" value="TYPE IV METHYL-DIRECTED RESTRICTION ENZYME ECOKMRR"/>
    <property type="match status" value="1"/>
</dbReference>
<organism evidence="3">
    <name type="scientific">Klebsiella pneumoniae</name>
    <dbReference type="NCBI Taxonomy" id="573"/>
    <lineage>
        <taxon>Bacteria</taxon>
        <taxon>Pseudomonadati</taxon>
        <taxon>Pseudomonadota</taxon>
        <taxon>Gammaproteobacteria</taxon>
        <taxon>Enterobacterales</taxon>
        <taxon>Enterobacteriaceae</taxon>
        <taxon>Klebsiella/Raoultella group</taxon>
        <taxon>Klebsiella</taxon>
        <taxon>Klebsiella pneumoniae complex</taxon>
    </lineage>
</organism>
<keyword evidence="1" id="KW-1133">Transmembrane helix</keyword>
<feature type="domain" description="Restriction endonuclease type IV Mrr" evidence="2">
    <location>
        <begin position="55"/>
        <end position="165"/>
    </location>
</feature>
<dbReference type="InterPro" id="IPR007560">
    <property type="entry name" value="Restrct_endonuc_IV_Mrr"/>
</dbReference>
<keyword evidence="3" id="KW-0378">Hydrolase</keyword>
<dbReference type="GO" id="GO:0009307">
    <property type="term" value="P:DNA restriction-modification system"/>
    <property type="evidence" value="ECO:0007669"/>
    <property type="project" value="InterPro"/>
</dbReference>
<feature type="transmembrane region" description="Helical" evidence="1">
    <location>
        <begin position="6"/>
        <end position="23"/>
    </location>
</feature>
<sequence length="193" mass="22392">MKLTMVVVGVLVLIWCWFGRNSIRRSRHLRMQKKARNQLDVINRLPEFRQRIAYLRKINAFVFEEMLMEAIERAGHTVYRNKRYTGDGGIDGKALIDGHHYLIQAKRYTGHVTTEHVSSFSQLVKKNKCRGIFCHTGKTRPATKDSIRGIEYIEIISGQKLLDLLEGKYIPGSRFNIHPMNRSNSLSNRDNYG</sequence>
<gene>
    <name evidence="3" type="primary">mrr</name>
</gene>
<dbReference type="InterPro" id="IPR052906">
    <property type="entry name" value="Type_IV_Methyl-Rstrct_Enzyme"/>
</dbReference>
<evidence type="ECO:0000259" key="2">
    <source>
        <dbReference type="Pfam" id="PF04471"/>
    </source>
</evidence>
<dbReference type="InterPro" id="IPR011335">
    <property type="entry name" value="Restrct_endonuc-II-like"/>
</dbReference>
<dbReference type="GO" id="GO:0003677">
    <property type="term" value="F:DNA binding"/>
    <property type="evidence" value="ECO:0007669"/>
    <property type="project" value="InterPro"/>
</dbReference>
<evidence type="ECO:0000256" key="1">
    <source>
        <dbReference type="SAM" id="Phobius"/>
    </source>
</evidence>
<keyword evidence="3" id="KW-0540">Nuclease</keyword>
<dbReference type="EMBL" id="KY978631">
    <property type="protein sequence ID" value="ASS84960.1"/>
    <property type="molecule type" value="Genomic_DNA"/>
</dbReference>
<dbReference type="SUPFAM" id="SSF52980">
    <property type="entry name" value="Restriction endonuclease-like"/>
    <property type="match status" value="1"/>
</dbReference>
<keyword evidence="1" id="KW-0812">Transmembrane</keyword>
<proteinExistence type="predicted"/>
<protein>
    <submittedName>
        <fullName evidence="3">Restriction endonuclease Mrr</fullName>
    </submittedName>
</protein>
<dbReference type="Pfam" id="PF04471">
    <property type="entry name" value="Mrr_cat"/>
    <property type="match status" value="1"/>
</dbReference>
<geneLocation type="plasmid" evidence="3">
    <name>p447-IMP</name>
</geneLocation>